<dbReference type="Gene3D" id="2.30.110.10">
    <property type="entry name" value="Electron Transport, Fmn-binding Protein, Chain A"/>
    <property type="match status" value="1"/>
</dbReference>
<keyword evidence="7" id="KW-1185">Reference proteome</keyword>
<evidence type="ECO:0000256" key="1">
    <source>
        <dbReference type="ARBA" id="ARBA00001917"/>
    </source>
</evidence>
<dbReference type="InterPro" id="IPR002563">
    <property type="entry name" value="Flavin_Rdtase-like_dom"/>
</dbReference>
<sequence length="202" mass="21826">MFLDFETLSPRDTYSWMINTITPRPIAWVSTISATGHTNLAPFSYFQAVCSKPPTLMFSGAVNRHGVSKDSVINVGQVPEFVVNLVPFALAESMNLTATPLPHGESEFEKFGIAGAPSSRVRPPRVAAAPVAFECKLDRILNFGEGPSSSNVVFGTIVCAHISDTVLGPDGQIDPAKLDTIGRMGGDNYVRTRDLFTVARPR</sequence>
<proteinExistence type="inferred from homology"/>
<dbReference type="GO" id="GO:0010181">
    <property type="term" value="F:FMN binding"/>
    <property type="evidence" value="ECO:0007669"/>
    <property type="project" value="InterPro"/>
</dbReference>
<dbReference type="OrthoDB" id="9794638at2"/>
<dbReference type="Proteomes" id="UP000290218">
    <property type="component" value="Unassembled WGS sequence"/>
</dbReference>
<comment type="caution">
    <text evidence="6">The sequence shown here is derived from an EMBL/GenBank/DDBJ whole genome shotgun (WGS) entry which is preliminary data.</text>
</comment>
<dbReference type="PANTHER" id="PTHR33798">
    <property type="entry name" value="FLAVOPROTEIN OXYGENASE"/>
    <property type="match status" value="1"/>
</dbReference>
<dbReference type="SMART" id="SM00903">
    <property type="entry name" value="Flavin_Reduct"/>
    <property type="match status" value="1"/>
</dbReference>
<evidence type="ECO:0000256" key="4">
    <source>
        <dbReference type="ARBA" id="ARBA00038054"/>
    </source>
</evidence>
<dbReference type="InterPro" id="IPR012349">
    <property type="entry name" value="Split_barrel_FMN-bd"/>
</dbReference>
<evidence type="ECO:0000313" key="7">
    <source>
        <dbReference type="Proteomes" id="UP000290218"/>
    </source>
</evidence>
<dbReference type="GO" id="GO:0016646">
    <property type="term" value="F:oxidoreductase activity, acting on the CH-NH group of donors, NAD or NADP as acceptor"/>
    <property type="evidence" value="ECO:0007669"/>
    <property type="project" value="UniProtKB-ARBA"/>
</dbReference>
<dbReference type="AlphaFoldDB" id="A0A4Q1C7N3"/>
<keyword evidence="3" id="KW-0288">FMN</keyword>
<keyword evidence="2" id="KW-0285">Flavoprotein</keyword>
<dbReference type="PANTHER" id="PTHR33798:SF5">
    <property type="entry name" value="FLAVIN REDUCTASE LIKE DOMAIN-CONTAINING PROTEIN"/>
    <property type="match status" value="1"/>
</dbReference>
<evidence type="ECO:0000259" key="5">
    <source>
        <dbReference type="SMART" id="SM00903"/>
    </source>
</evidence>
<protein>
    <submittedName>
        <fullName evidence="6">Flavin reductase family protein</fullName>
    </submittedName>
</protein>
<dbReference type="EMBL" id="SDHX01000001">
    <property type="protein sequence ID" value="RXK54868.1"/>
    <property type="molecule type" value="Genomic_DNA"/>
</dbReference>
<evidence type="ECO:0000313" key="6">
    <source>
        <dbReference type="EMBL" id="RXK54868.1"/>
    </source>
</evidence>
<evidence type="ECO:0000256" key="3">
    <source>
        <dbReference type="ARBA" id="ARBA00022643"/>
    </source>
</evidence>
<feature type="domain" description="Flavin reductase like" evidence="5">
    <location>
        <begin position="23"/>
        <end position="172"/>
    </location>
</feature>
<dbReference type="RefSeq" id="WP_129046232.1">
    <property type="nucleotide sequence ID" value="NZ_SDHX01000001.1"/>
</dbReference>
<dbReference type="Pfam" id="PF01613">
    <property type="entry name" value="Flavin_Reduct"/>
    <property type="match status" value="1"/>
</dbReference>
<name>A0A4Q1C7N3_9BACT</name>
<organism evidence="6 7">
    <name type="scientific">Oleiharenicola lentus</name>
    <dbReference type="NCBI Taxonomy" id="2508720"/>
    <lineage>
        <taxon>Bacteria</taxon>
        <taxon>Pseudomonadati</taxon>
        <taxon>Verrucomicrobiota</taxon>
        <taxon>Opitutia</taxon>
        <taxon>Opitutales</taxon>
        <taxon>Opitutaceae</taxon>
        <taxon>Oleiharenicola</taxon>
    </lineage>
</organism>
<comment type="similarity">
    <text evidence="4">Belongs to the flavoredoxin family.</text>
</comment>
<accession>A0A4Q1C7N3</accession>
<evidence type="ECO:0000256" key="2">
    <source>
        <dbReference type="ARBA" id="ARBA00022630"/>
    </source>
</evidence>
<dbReference type="SUPFAM" id="SSF50475">
    <property type="entry name" value="FMN-binding split barrel"/>
    <property type="match status" value="1"/>
</dbReference>
<gene>
    <name evidence="6" type="ORF">ESB00_02940</name>
</gene>
<reference evidence="6 7" key="1">
    <citation type="submission" date="2019-01" db="EMBL/GenBank/DDBJ databases">
        <title>Lacunisphaera sp. strain TWA-58.</title>
        <authorList>
            <person name="Chen W.-M."/>
        </authorList>
    </citation>
    <scope>NUCLEOTIDE SEQUENCE [LARGE SCALE GENOMIC DNA]</scope>
    <source>
        <strain evidence="6 7">TWA-58</strain>
    </source>
</reference>
<comment type="cofactor">
    <cofactor evidence="1">
        <name>FMN</name>
        <dbReference type="ChEBI" id="CHEBI:58210"/>
    </cofactor>
</comment>